<accession>A0A4Z2IC02</accession>
<comment type="caution">
    <text evidence="1">The sequence shown here is derived from an EMBL/GenBank/DDBJ whole genome shotgun (WGS) entry which is preliminary data.</text>
</comment>
<dbReference type="Proteomes" id="UP000314294">
    <property type="component" value="Unassembled WGS sequence"/>
</dbReference>
<evidence type="ECO:0000313" key="1">
    <source>
        <dbReference type="EMBL" id="TNN75569.1"/>
    </source>
</evidence>
<keyword evidence="2" id="KW-1185">Reference proteome</keyword>
<reference evidence="1 2" key="1">
    <citation type="submission" date="2019-03" db="EMBL/GenBank/DDBJ databases">
        <title>First draft genome of Liparis tanakae, snailfish: a comprehensive survey of snailfish specific genes.</title>
        <authorList>
            <person name="Kim W."/>
            <person name="Song I."/>
            <person name="Jeong J.-H."/>
            <person name="Kim D."/>
            <person name="Kim S."/>
            <person name="Ryu S."/>
            <person name="Song J.Y."/>
            <person name="Lee S.K."/>
        </authorList>
    </citation>
    <scope>NUCLEOTIDE SEQUENCE [LARGE SCALE GENOMIC DNA]</scope>
    <source>
        <tissue evidence="1">Muscle</tissue>
    </source>
</reference>
<proteinExistence type="predicted"/>
<sequence>MLFRQMVLRSKQWVNLDLTPDKRWVGECFVNSMPQVAAAFVINMVVFFVHIELDPVVKTGDLLAELCFSHKHMIKLTGI</sequence>
<gene>
    <name evidence="1" type="ORF">EYF80_014215</name>
</gene>
<evidence type="ECO:0000313" key="2">
    <source>
        <dbReference type="Proteomes" id="UP000314294"/>
    </source>
</evidence>
<dbReference type="AlphaFoldDB" id="A0A4Z2IC02"/>
<organism evidence="1 2">
    <name type="scientific">Liparis tanakae</name>
    <name type="common">Tanaka's snailfish</name>
    <dbReference type="NCBI Taxonomy" id="230148"/>
    <lineage>
        <taxon>Eukaryota</taxon>
        <taxon>Metazoa</taxon>
        <taxon>Chordata</taxon>
        <taxon>Craniata</taxon>
        <taxon>Vertebrata</taxon>
        <taxon>Euteleostomi</taxon>
        <taxon>Actinopterygii</taxon>
        <taxon>Neopterygii</taxon>
        <taxon>Teleostei</taxon>
        <taxon>Neoteleostei</taxon>
        <taxon>Acanthomorphata</taxon>
        <taxon>Eupercaria</taxon>
        <taxon>Perciformes</taxon>
        <taxon>Cottioidei</taxon>
        <taxon>Cottales</taxon>
        <taxon>Liparidae</taxon>
        <taxon>Liparis</taxon>
    </lineage>
</organism>
<name>A0A4Z2IC02_9TELE</name>
<dbReference type="EMBL" id="SRLO01000102">
    <property type="protein sequence ID" value="TNN75569.1"/>
    <property type="molecule type" value="Genomic_DNA"/>
</dbReference>
<protein>
    <submittedName>
        <fullName evidence="1">Uncharacterized protein</fullName>
    </submittedName>
</protein>